<gene>
    <name evidence="1" type="ORF">MCHLO_15007</name>
</gene>
<evidence type="ECO:0000313" key="2">
    <source>
        <dbReference type="Proteomes" id="UP000815677"/>
    </source>
</evidence>
<proteinExistence type="predicted"/>
<dbReference type="Proteomes" id="UP000815677">
    <property type="component" value="Unassembled WGS sequence"/>
</dbReference>
<name>A0ABQ0M5F5_MYCCL</name>
<dbReference type="SUPFAM" id="SSF81383">
    <property type="entry name" value="F-box domain"/>
    <property type="match status" value="1"/>
</dbReference>
<dbReference type="InterPro" id="IPR036047">
    <property type="entry name" value="F-box-like_dom_sf"/>
</dbReference>
<dbReference type="EMBL" id="DF849741">
    <property type="protein sequence ID" value="GAT58596.1"/>
    <property type="molecule type" value="Genomic_DNA"/>
</dbReference>
<keyword evidence="2" id="KW-1185">Reference proteome</keyword>
<evidence type="ECO:0008006" key="3">
    <source>
        <dbReference type="Google" id="ProtNLM"/>
    </source>
</evidence>
<reference evidence="1" key="1">
    <citation type="submission" date="2014-09" db="EMBL/GenBank/DDBJ databases">
        <title>Genome sequence of the luminous mushroom Mycena chlorophos for searching fungal bioluminescence genes.</title>
        <authorList>
            <person name="Tanaka Y."/>
            <person name="Kasuga D."/>
            <person name="Oba Y."/>
            <person name="Hase S."/>
            <person name="Sato K."/>
            <person name="Oba Y."/>
            <person name="Sakakibara Y."/>
        </authorList>
    </citation>
    <scope>NUCLEOTIDE SEQUENCE</scope>
</reference>
<accession>A0ABQ0M5F5</accession>
<protein>
    <recommendedName>
        <fullName evidence="3">F-box domain-containing protein</fullName>
    </recommendedName>
</protein>
<organism evidence="1 2">
    <name type="scientific">Mycena chlorophos</name>
    <name type="common">Agaric fungus</name>
    <name type="synonym">Agaricus chlorophos</name>
    <dbReference type="NCBI Taxonomy" id="658473"/>
    <lineage>
        <taxon>Eukaryota</taxon>
        <taxon>Fungi</taxon>
        <taxon>Dikarya</taxon>
        <taxon>Basidiomycota</taxon>
        <taxon>Agaricomycotina</taxon>
        <taxon>Agaricomycetes</taxon>
        <taxon>Agaricomycetidae</taxon>
        <taxon>Agaricales</taxon>
        <taxon>Marasmiineae</taxon>
        <taxon>Mycenaceae</taxon>
        <taxon>Mycena</taxon>
    </lineage>
</organism>
<evidence type="ECO:0000313" key="1">
    <source>
        <dbReference type="EMBL" id="GAT58596.1"/>
    </source>
</evidence>
<sequence>MSTPFDLLPPELWEVVFSLTPLDKSLLTLALVCHAFNRRCIHHYLRRCTVKRLSLDDVLSEERLVLGSKSTTALTLLAAPETLVAEELSYRDTTYKPDVLLRNLTRLATVVRRAPNLRVLSVKFEMDVLPSDPNDEQERILEVLFEIISTFTKTAHQTEASRASAVVLAEPGTMFSCPLAEVAKWARDKPIVPFEARVLPWWCCLQARPGKLQPKPLEELKSVEIRFSEATNSNLISFNKEQIHLLRFQHVRLEIPCHETILQHAQLPKLREILLGRPLDPIHFRTFLANHPRLRTIEHTSNFVTRQVPTTTNPERPLVDPPLAHPNLTRLRTRCITTYGHHLSIVSGLVHSPKLDVLEYILDDANGPAEHARFIADLHALSARSKPIDLVLILPGFAFMDADWIPAKTRTSILVRWTTEPAAIAAAHELHCVRRLYLTVQSVMTGQKVVRWLRNLPALQQLSIGFWRGGDRVDLFRPHTPAQRAFISETRASLPYVQVITPGM</sequence>
<dbReference type="CDD" id="cd09917">
    <property type="entry name" value="F-box_SF"/>
    <property type="match status" value="1"/>
</dbReference>